<name>A0A9W6GNL9_9FUSO</name>
<dbReference type="EMBL" id="BSDY01000013">
    <property type="protein sequence ID" value="GLI57119.1"/>
    <property type="molecule type" value="Genomic_DNA"/>
</dbReference>
<dbReference type="Gene3D" id="1.10.10.10">
    <property type="entry name" value="Winged helix-like DNA-binding domain superfamily/Winged helix DNA-binding domain"/>
    <property type="match status" value="1"/>
</dbReference>
<protein>
    <submittedName>
        <fullName evidence="1">Uncharacterized protein</fullName>
    </submittedName>
</protein>
<evidence type="ECO:0000313" key="2">
    <source>
        <dbReference type="Proteomes" id="UP001144471"/>
    </source>
</evidence>
<gene>
    <name evidence="1" type="ORF">PM10SUCC1_26330</name>
</gene>
<accession>A0A9W6GNL9</accession>
<dbReference type="RefSeq" id="WP_281836589.1">
    <property type="nucleotide sequence ID" value="NZ_BSDY01000013.1"/>
</dbReference>
<dbReference type="InterPro" id="IPR036388">
    <property type="entry name" value="WH-like_DNA-bd_sf"/>
</dbReference>
<evidence type="ECO:0000313" key="1">
    <source>
        <dbReference type="EMBL" id="GLI57119.1"/>
    </source>
</evidence>
<sequence>MFEKLLEIENLYRYLKVEYSLTRTDVKIIISSVKNDSLYLLGENLETDRSLISRRVKRLLEKGFLHKRAESKGYKIILLPKSHRVLDDIRDFLRDADLEGLIAAEK</sequence>
<dbReference type="AlphaFoldDB" id="A0A9W6GNL9"/>
<comment type="caution">
    <text evidence="1">The sequence shown here is derived from an EMBL/GenBank/DDBJ whole genome shotgun (WGS) entry which is preliminary data.</text>
</comment>
<dbReference type="InterPro" id="IPR036390">
    <property type="entry name" value="WH_DNA-bd_sf"/>
</dbReference>
<dbReference type="SUPFAM" id="SSF46785">
    <property type="entry name" value="Winged helix' DNA-binding domain"/>
    <property type="match status" value="1"/>
</dbReference>
<keyword evidence="2" id="KW-1185">Reference proteome</keyword>
<proteinExistence type="predicted"/>
<reference evidence="1" key="1">
    <citation type="submission" date="2022-12" db="EMBL/GenBank/DDBJ databases">
        <title>Reference genome sequencing for broad-spectrum identification of bacterial and archaeal isolates by mass spectrometry.</title>
        <authorList>
            <person name="Sekiguchi Y."/>
            <person name="Tourlousse D.M."/>
        </authorList>
    </citation>
    <scope>NUCLEOTIDE SEQUENCE</scope>
    <source>
        <strain evidence="1">10succ1</strain>
    </source>
</reference>
<organism evidence="1 2">
    <name type="scientific">Propionigenium maris DSM 9537</name>
    <dbReference type="NCBI Taxonomy" id="1123000"/>
    <lineage>
        <taxon>Bacteria</taxon>
        <taxon>Fusobacteriati</taxon>
        <taxon>Fusobacteriota</taxon>
        <taxon>Fusobacteriia</taxon>
        <taxon>Fusobacteriales</taxon>
        <taxon>Fusobacteriaceae</taxon>
        <taxon>Propionigenium</taxon>
    </lineage>
</organism>
<dbReference type="Proteomes" id="UP001144471">
    <property type="component" value="Unassembled WGS sequence"/>
</dbReference>